<feature type="compositionally biased region" description="Polar residues" evidence="2">
    <location>
        <begin position="1"/>
        <end position="13"/>
    </location>
</feature>
<evidence type="ECO:0000256" key="2">
    <source>
        <dbReference type="SAM" id="MobiDB-lite"/>
    </source>
</evidence>
<dbReference type="GO" id="GO:0048487">
    <property type="term" value="F:beta-tubulin binding"/>
    <property type="evidence" value="ECO:0007669"/>
    <property type="project" value="InterPro"/>
</dbReference>
<dbReference type="PANTHER" id="PTHR31432:SF0">
    <property type="entry name" value="INTRAFLAGELLAR TRANSPORT PROTEIN 74 HOMOLOG"/>
    <property type="match status" value="1"/>
</dbReference>
<keyword evidence="1" id="KW-0175">Coiled coil</keyword>
<proteinExistence type="predicted"/>
<keyword evidence="4" id="KW-1185">Reference proteome</keyword>
<feature type="coiled-coil region" evidence="1">
    <location>
        <begin position="333"/>
        <end position="381"/>
    </location>
</feature>
<dbReference type="OrthoDB" id="444379at2759"/>
<feature type="coiled-coil region" evidence="1">
    <location>
        <begin position="406"/>
        <end position="433"/>
    </location>
</feature>
<organism evidence="3 4">
    <name type="scientific">Tritrichomonas foetus</name>
    <dbReference type="NCBI Taxonomy" id="1144522"/>
    <lineage>
        <taxon>Eukaryota</taxon>
        <taxon>Metamonada</taxon>
        <taxon>Parabasalia</taxon>
        <taxon>Tritrichomonadida</taxon>
        <taxon>Tritrichomonadidae</taxon>
        <taxon>Tritrichomonas</taxon>
    </lineage>
</organism>
<dbReference type="GeneID" id="94838452"/>
<name>A0A1J4K8U1_9EUKA</name>
<feature type="coiled-coil region" evidence="1">
    <location>
        <begin position="71"/>
        <end position="270"/>
    </location>
</feature>
<dbReference type="GO" id="GO:0035735">
    <property type="term" value="P:intraciliary transport involved in cilium assembly"/>
    <property type="evidence" value="ECO:0007669"/>
    <property type="project" value="TreeGrafter"/>
</dbReference>
<dbReference type="GO" id="GO:0030992">
    <property type="term" value="C:intraciliary transport particle B"/>
    <property type="evidence" value="ECO:0007669"/>
    <property type="project" value="InterPro"/>
</dbReference>
<feature type="region of interest" description="Disordered" evidence="2">
    <location>
        <begin position="1"/>
        <end position="63"/>
    </location>
</feature>
<evidence type="ECO:0000256" key="1">
    <source>
        <dbReference type="SAM" id="Coils"/>
    </source>
</evidence>
<dbReference type="Gene3D" id="1.20.58.60">
    <property type="match status" value="1"/>
</dbReference>
<protein>
    <submittedName>
        <fullName evidence="3">Uncharacterized protein</fullName>
    </submittedName>
</protein>
<dbReference type="RefSeq" id="XP_068360490.1">
    <property type="nucleotide sequence ID" value="XM_068503748.1"/>
</dbReference>
<dbReference type="AlphaFoldDB" id="A0A1J4K8U1"/>
<dbReference type="GO" id="GO:0005929">
    <property type="term" value="C:cilium"/>
    <property type="evidence" value="ECO:0007669"/>
    <property type="project" value="TreeGrafter"/>
</dbReference>
<accession>A0A1J4K8U1</accession>
<dbReference type="InterPro" id="IPR029602">
    <property type="entry name" value="IFT74"/>
</dbReference>
<gene>
    <name evidence="3" type="ORF">TRFO_24429</name>
</gene>
<dbReference type="EMBL" id="MLAK01000699">
    <property type="protein sequence ID" value="OHT07354.1"/>
    <property type="molecule type" value="Genomic_DNA"/>
</dbReference>
<dbReference type="VEuPathDB" id="TrichDB:TRFO_24429"/>
<evidence type="ECO:0000313" key="3">
    <source>
        <dbReference type="EMBL" id="OHT07354.1"/>
    </source>
</evidence>
<dbReference type="Proteomes" id="UP000179807">
    <property type="component" value="Unassembled WGS sequence"/>
</dbReference>
<comment type="caution">
    <text evidence="3">The sequence shown here is derived from an EMBL/GenBank/DDBJ whole genome shotgun (WGS) entry which is preliminary data.</text>
</comment>
<dbReference type="PANTHER" id="PTHR31432">
    <property type="entry name" value="INTRAFLAGELLAR TRANSPORT PROTEIN 74 HOMOLOG"/>
    <property type="match status" value="1"/>
</dbReference>
<evidence type="ECO:0000313" key="4">
    <source>
        <dbReference type="Proteomes" id="UP000179807"/>
    </source>
</evidence>
<reference evidence="3" key="1">
    <citation type="submission" date="2016-10" db="EMBL/GenBank/DDBJ databases">
        <authorList>
            <person name="Benchimol M."/>
            <person name="Almeida L.G."/>
            <person name="Vasconcelos A.T."/>
            <person name="Perreira-Neves A."/>
            <person name="Rosa I.A."/>
            <person name="Tasca T."/>
            <person name="Bogo M.R."/>
            <person name="de Souza W."/>
        </authorList>
    </citation>
    <scope>NUCLEOTIDE SEQUENCE [LARGE SCALE GENOMIC DNA]</scope>
    <source>
        <strain evidence="3">K</strain>
    </source>
</reference>
<sequence>MSFQRPPSAQRPPTSGVPIGMRPPSRVRNGPEIVPPSRGITVTNRPLTKEGLPSAHTQSGQRQVADKSYFIGILRQKVNSIIQEIQRLQTEIDTRKRGQSIQVNLSQQVDELREEIAKSEAELGDYNVLSDRVANGVSLDEMIANFQEIEQSNNQQESEVNRLFREKRDLESIVSDQEQQVQEMMRGHGAQAFQDMAKEIEKLDSEISKQRNQAGDLKGKSREELLQMVKDSTTKIGDTEKKIQDEQKSINYLQSQLKQIDERASDLQTERGQHYLKLLQREKDMNNFIQNFPQMVEQTKQEISQTQRSVFDTLVQTSRDLESVNEMPTFDNYKQLQNDLQIKERLMQDAQSTADKLRSEVENRRQELENLQNVDSKINDEIALIKEQMKQMELEMPKFADVDTIRDEGEIKKKNLEKERDLLKAQLHQLRKATNVLTAKHNEVRSQLRGDKIHAKIHSAEKEIRTRAAENYSILECIEDNKRRTNYSIVKRACLKIVSEINSLL</sequence>